<dbReference type="EMBL" id="CM000145">
    <property type="protein sequence ID" value="EAZ42588.1"/>
    <property type="molecule type" value="Genomic_DNA"/>
</dbReference>
<evidence type="ECO:0000256" key="1">
    <source>
        <dbReference type="SAM" id="MobiDB-lite"/>
    </source>
</evidence>
<dbReference type="Proteomes" id="UP000007752">
    <property type="component" value="Chromosome 8"/>
</dbReference>
<evidence type="ECO:0000313" key="3">
    <source>
        <dbReference type="EMBL" id="EAZ42588.1"/>
    </source>
</evidence>
<protein>
    <submittedName>
        <fullName evidence="3">Uncharacterized protein</fullName>
    </submittedName>
</protein>
<dbReference type="Proteomes" id="UP000000763">
    <property type="component" value="Chromosome 8"/>
</dbReference>
<dbReference type="EMBL" id="AP005795">
    <property type="protein sequence ID" value="BAD05828.1"/>
    <property type="molecule type" value="Genomic_DNA"/>
</dbReference>
<proteinExistence type="predicted"/>
<feature type="compositionally biased region" description="Basic and acidic residues" evidence="1">
    <location>
        <begin position="14"/>
        <end position="23"/>
    </location>
</feature>
<accession>Q6YW61</accession>
<accession>A3BSP9</accession>
<organism evidence="3">
    <name type="scientific">Oryza sativa subsp. japonica</name>
    <name type="common">Rice</name>
    <dbReference type="NCBI Taxonomy" id="39947"/>
    <lineage>
        <taxon>Eukaryota</taxon>
        <taxon>Viridiplantae</taxon>
        <taxon>Streptophyta</taxon>
        <taxon>Embryophyta</taxon>
        <taxon>Tracheophyta</taxon>
        <taxon>Spermatophyta</taxon>
        <taxon>Magnoliopsida</taxon>
        <taxon>Liliopsida</taxon>
        <taxon>Poales</taxon>
        <taxon>Poaceae</taxon>
        <taxon>BOP clade</taxon>
        <taxon>Oryzoideae</taxon>
        <taxon>Oryzeae</taxon>
        <taxon>Oryzinae</taxon>
        <taxon>Oryza</taxon>
        <taxon>Oryza sativa</taxon>
    </lineage>
</organism>
<reference evidence="3" key="3">
    <citation type="journal article" date="2005" name="PLoS Biol.">
        <title>The genomes of Oryza sativa: a history of duplications.</title>
        <authorList>
            <person name="Yu J."/>
            <person name="Wang J."/>
            <person name="Lin W."/>
            <person name="Li S."/>
            <person name="Li H."/>
            <person name="Zhou J."/>
            <person name="Ni P."/>
            <person name="Dong W."/>
            <person name="Hu S."/>
            <person name="Zeng C."/>
            <person name="Zhang J."/>
            <person name="Zhang Y."/>
            <person name="Li R."/>
            <person name="Xu Z."/>
            <person name="Li S."/>
            <person name="Li X."/>
            <person name="Zheng H."/>
            <person name="Cong L."/>
            <person name="Lin L."/>
            <person name="Yin J."/>
            <person name="Geng J."/>
            <person name="Li G."/>
            <person name="Shi J."/>
            <person name="Liu J."/>
            <person name="Lv H."/>
            <person name="Li J."/>
            <person name="Wang J."/>
            <person name="Deng Y."/>
            <person name="Ran L."/>
            <person name="Shi X."/>
            <person name="Wang X."/>
            <person name="Wu Q."/>
            <person name="Li C."/>
            <person name="Ren X."/>
            <person name="Wang J."/>
            <person name="Wang X."/>
            <person name="Li D."/>
            <person name="Liu D."/>
            <person name="Zhang X."/>
            <person name="Ji Z."/>
            <person name="Zhao W."/>
            <person name="Sun Y."/>
            <person name="Zhang Z."/>
            <person name="Bao J."/>
            <person name="Han Y."/>
            <person name="Dong L."/>
            <person name="Ji J."/>
            <person name="Chen P."/>
            <person name="Wu S."/>
            <person name="Liu J."/>
            <person name="Xiao Y."/>
            <person name="Bu D."/>
            <person name="Tan J."/>
            <person name="Yang L."/>
            <person name="Ye C."/>
            <person name="Zhang J."/>
            <person name="Xu J."/>
            <person name="Zhou Y."/>
            <person name="Yu Y."/>
            <person name="Zhang B."/>
            <person name="Zhuang S."/>
            <person name="Wei H."/>
            <person name="Liu B."/>
            <person name="Lei M."/>
            <person name="Yu H."/>
            <person name="Li Y."/>
            <person name="Xu H."/>
            <person name="Wei S."/>
            <person name="He X."/>
            <person name="Fang L."/>
            <person name="Zhang Z."/>
            <person name="Zhang Y."/>
            <person name="Huang X."/>
            <person name="Su Z."/>
            <person name="Tong W."/>
            <person name="Li J."/>
            <person name="Tong Z."/>
            <person name="Li S."/>
            <person name="Ye J."/>
            <person name="Wang L."/>
            <person name="Fang L."/>
            <person name="Lei T."/>
            <person name="Chen C."/>
            <person name="Chen H."/>
            <person name="Xu Z."/>
            <person name="Li H."/>
            <person name="Huang H."/>
            <person name="Zhang F."/>
            <person name="Xu H."/>
            <person name="Li N."/>
            <person name="Zhao C."/>
            <person name="Li S."/>
            <person name="Dong L."/>
            <person name="Huang Y."/>
            <person name="Li L."/>
            <person name="Xi Y."/>
            <person name="Qi Q."/>
            <person name="Li W."/>
            <person name="Zhang B."/>
            <person name="Hu W."/>
            <person name="Zhang Y."/>
            <person name="Tian X."/>
            <person name="Jiao Y."/>
            <person name="Liang X."/>
            <person name="Jin J."/>
            <person name="Gao L."/>
            <person name="Zheng W."/>
            <person name="Hao B."/>
            <person name="Liu S."/>
            <person name="Wang W."/>
            <person name="Yuan L."/>
            <person name="Cao M."/>
            <person name="McDermott J."/>
            <person name="Samudrala R."/>
            <person name="Wang J."/>
            <person name="Wong G.K."/>
            <person name="Yang H."/>
        </authorList>
    </citation>
    <scope>NUCLEOTIDE SEQUENCE [LARGE SCALE GENOMIC DNA]</scope>
</reference>
<reference evidence="4" key="2">
    <citation type="journal article" date="2005" name="Nature">
        <title>The map-based sequence of the rice genome.</title>
        <authorList>
            <consortium name="International rice genome sequencing project (IRGSP)"/>
            <person name="Matsumoto T."/>
            <person name="Wu J."/>
            <person name="Kanamori H."/>
            <person name="Katayose Y."/>
            <person name="Fujisawa M."/>
            <person name="Namiki N."/>
            <person name="Mizuno H."/>
            <person name="Yamamoto K."/>
            <person name="Antonio B.A."/>
            <person name="Baba T."/>
            <person name="Sakata K."/>
            <person name="Nagamura Y."/>
            <person name="Aoki H."/>
            <person name="Arikawa K."/>
            <person name="Arita K."/>
            <person name="Bito T."/>
            <person name="Chiden Y."/>
            <person name="Fujitsuka N."/>
            <person name="Fukunaka R."/>
            <person name="Hamada M."/>
            <person name="Harada C."/>
            <person name="Hayashi A."/>
            <person name="Hijishita S."/>
            <person name="Honda M."/>
            <person name="Hosokawa S."/>
            <person name="Ichikawa Y."/>
            <person name="Idonuma A."/>
            <person name="Iijima M."/>
            <person name="Ikeda M."/>
            <person name="Ikeno M."/>
            <person name="Ito K."/>
            <person name="Ito S."/>
            <person name="Ito T."/>
            <person name="Ito Y."/>
            <person name="Ito Y."/>
            <person name="Iwabuchi A."/>
            <person name="Kamiya K."/>
            <person name="Karasawa W."/>
            <person name="Kurita K."/>
            <person name="Katagiri S."/>
            <person name="Kikuta A."/>
            <person name="Kobayashi H."/>
            <person name="Kobayashi N."/>
            <person name="Machita K."/>
            <person name="Maehara T."/>
            <person name="Masukawa M."/>
            <person name="Mizubayashi T."/>
            <person name="Mukai Y."/>
            <person name="Nagasaki H."/>
            <person name="Nagata Y."/>
            <person name="Naito S."/>
            <person name="Nakashima M."/>
            <person name="Nakama Y."/>
            <person name="Nakamichi Y."/>
            <person name="Nakamura M."/>
            <person name="Meguro A."/>
            <person name="Negishi M."/>
            <person name="Ohta I."/>
            <person name="Ohta T."/>
            <person name="Okamoto M."/>
            <person name="Ono N."/>
            <person name="Saji S."/>
            <person name="Sakaguchi M."/>
            <person name="Sakai K."/>
            <person name="Shibata M."/>
            <person name="Shimokawa T."/>
            <person name="Song J."/>
            <person name="Takazaki Y."/>
            <person name="Terasawa K."/>
            <person name="Tsugane M."/>
            <person name="Tsuji K."/>
            <person name="Ueda S."/>
            <person name="Waki K."/>
            <person name="Yamagata H."/>
            <person name="Yamamoto M."/>
            <person name="Yamamoto S."/>
            <person name="Yamane H."/>
            <person name="Yoshiki S."/>
            <person name="Yoshihara R."/>
            <person name="Yukawa K."/>
            <person name="Zhong H."/>
            <person name="Yano M."/>
            <person name="Yuan Q."/>
            <person name="Ouyang S."/>
            <person name="Liu J."/>
            <person name="Jones K.M."/>
            <person name="Gansberger K."/>
            <person name="Moffat K."/>
            <person name="Hill J."/>
            <person name="Bera J."/>
            <person name="Fadrosh D."/>
            <person name="Jin S."/>
            <person name="Johri S."/>
            <person name="Kim M."/>
            <person name="Overton L."/>
            <person name="Reardon M."/>
            <person name="Tsitrin T."/>
            <person name="Vuong H."/>
            <person name="Weaver B."/>
            <person name="Ciecko A."/>
            <person name="Tallon L."/>
            <person name="Jackson J."/>
            <person name="Pai G."/>
            <person name="Aken S.V."/>
            <person name="Utterback T."/>
            <person name="Reidmuller S."/>
            <person name="Feldblyum T."/>
            <person name="Hsiao J."/>
            <person name="Zismann V."/>
            <person name="Iobst S."/>
            <person name="de Vazeille A.R."/>
            <person name="Buell C.R."/>
            <person name="Ying K."/>
            <person name="Li Y."/>
            <person name="Lu T."/>
            <person name="Huang Y."/>
            <person name="Zhao Q."/>
            <person name="Feng Q."/>
            <person name="Zhang L."/>
            <person name="Zhu J."/>
            <person name="Weng Q."/>
            <person name="Mu J."/>
            <person name="Lu Y."/>
            <person name="Fan D."/>
            <person name="Liu Y."/>
            <person name="Guan J."/>
            <person name="Zhang Y."/>
            <person name="Yu S."/>
            <person name="Liu X."/>
            <person name="Zhang Y."/>
            <person name="Hong G."/>
            <person name="Han B."/>
            <person name="Choisne N."/>
            <person name="Demange N."/>
            <person name="Orjeda G."/>
            <person name="Samain S."/>
            <person name="Cattolico L."/>
            <person name="Pelletier E."/>
            <person name="Couloux A."/>
            <person name="Segurens B."/>
            <person name="Wincker P."/>
            <person name="D'Hont A."/>
            <person name="Scarpelli C."/>
            <person name="Weissenbach J."/>
            <person name="Salanoubat M."/>
            <person name="Quetier F."/>
            <person name="Yu Y."/>
            <person name="Kim H.R."/>
            <person name="Rambo T."/>
            <person name="Currie J."/>
            <person name="Collura K."/>
            <person name="Luo M."/>
            <person name="Yang T."/>
            <person name="Ammiraju J.S.S."/>
            <person name="Engler F."/>
            <person name="Soderlund C."/>
            <person name="Wing R.A."/>
            <person name="Palmer L.E."/>
            <person name="de la Bastide M."/>
            <person name="Spiegel L."/>
            <person name="Nascimento L."/>
            <person name="Zutavern T."/>
            <person name="O'Shaughnessy A."/>
            <person name="Dike S."/>
            <person name="Dedhia N."/>
            <person name="Preston R."/>
            <person name="Balija V."/>
            <person name="McCombie W.R."/>
            <person name="Chow T."/>
            <person name="Chen H."/>
            <person name="Chung M."/>
            <person name="Chen C."/>
            <person name="Shaw J."/>
            <person name="Wu H."/>
            <person name="Hsiao K."/>
            <person name="Chao Y."/>
            <person name="Chu M."/>
            <person name="Cheng C."/>
            <person name="Hour A."/>
            <person name="Lee P."/>
            <person name="Lin S."/>
            <person name="Lin Y."/>
            <person name="Liou J."/>
            <person name="Liu S."/>
            <person name="Hsing Y."/>
            <person name="Raghuvanshi S."/>
            <person name="Mohanty A."/>
            <person name="Bharti A.K."/>
            <person name="Gaur A."/>
            <person name="Gupta V."/>
            <person name="Kumar D."/>
            <person name="Ravi V."/>
            <person name="Vij S."/>
            <person name="Kapur A."/>
            <person name="Khurana P."/>
            <person name="Khurana P."/>
            <person name="Khurana J.P."/>
            <person name="Tyagi A.K."/>
            <person name="Gaikwad K."/>
            <person name="Singh A."/>
            <person name="Dalal V."/>
            <person name="Srivastava S."/>
            <person name="Dixit A."/>
            <person name="Pal A.K."/>
            <person name="Ghazi I.A."/>
            <person name="Yadav M."/>
            <person name="Pandit A."/>
            <person name="Bhargava A."/>
            <person name="Sureshbabu K."/>
            <person name="Batra K."/>
            <person name="Sharma T.R."/>
            <person name="Mohapatra T."/>
            <person name="Singh N.K."/>
            <person name="Messing J."/>
            <person name="Nelson A.B."/>
            <person name="Fuks G."/>
            <person name="Kavchok S."/>
            <person name="Keizer G."/>
            <person name="Linton E."/>
            <person name="Llaca V."/>
            <person name="Song R."/>
            <person name="Tanyolac B."/>
            <person name="Young S."/>
            <person name="Ho-Il K."/>
            <person name="Hahn J.H."/>
            <person name="Sangsakoo G."/>
            <person name="Vanavichit A."/>
            <person name="de Mattos Luiz.A.T."/>
            <person name="Zimmer P.D."/>
            <person name="Malone G."/>
            <person name="Dellagostin O."/>
            <person name="de Oliveira A.C."/>
            <person name="Bevan M."/>
            <person name="Bancroft I."/>
            <person name="Minx P."/>
            <person name="Cordum H."/>
            <person name="Wilson R."/>
            <person name="Cheng Z."/>
            <person name="Jin W."/>
            <person name="Jiang J."/>
            <person name="Leong S.A."/>
            <person name="Iwama H."/>
            <person name="Gojobori T."/>
            <person name="Itoh T."/>
            <person name="Niimura Y."/>
            <person name="Fujii Y."/>
            <person name="Habara T."/>
            <person name="Sakai H."/>
            <person name="Sato Y."/>
            <person name="Wilson G."/>
            <person name="Kumar K."/>
            <person name="McCouch S."/>
            <person name="Juretic N."/>
            <person name="Hoen D."/>
            <person name="Wright S."/>
            <person name="Bruskiewich R."/>
            <person name="Bureau T."/>
            <person name="Miyao A."/>
            <person name="Hirochika H."/>
            <person name="Nishikawa T."/>
            <person name="Kadowaki K."/>
            <person name="Sugiura M."/>
            <person name="Burr B."/>
            <person name="Sasaki T."/>
        </authorList>
    </citation>
    <scope>NUCLEOTIDE SEQUENCE [LARGE SCALE GENOMIC DNA]</scope>
    <source>
        <strain evidence="4">cv. Nipponbare</strain>
    </source>
</reference>
<feature type="region of interest" description="Disordered" evidence="1">
    <location>
        <begin position="1"/>
        <end position="28"/>
    </location>
</feature>
<evidence type="ECO:0000313" key="4">
    <source>
        <dbReference type="Proteomes" id="UP000000763"/>
    </source>
</evidence>
<evidence type="ECO:0000313" key="2">
    <source>
        <dbReference type="EMBL" id="BAD05828.1"/>
    </source>
</evidence>
<sequence>MRSTRTVPVSEPTPRMDEQRADKGGVACPDAVPSQRWCRLGRQQQMVSTCSPGARAVAWTMAVVRGCLDPVTVAVVEKAHAEGAVAADGREVVEEKWQSKSLNKPMPLSHLFFDFFHHNSHTAKSSSQKEER</sequence>
<dbReference type="AlphaFoldDB" id="Q6YW61"/>
<reference evidence="2" key="1">
    <citation type="submission" date="2002-10" db="EMBL/GenBank/DDBJ databases">
        <title>Oryza sativa nipponbare(GA3) genomic DNA, chromosome 8, BAC clone:B1090H08.</title>
        <authorList>
            <person name="Sasaki T."/>
            <person name="Matsumoto T."/>
            <person name="Katayose Y."/>
        </authorList>
    </citation>
    <scope>NUCLEOTIDE SEQUENCE</scope>
</reference>
<reference evidence="4" key="4">
    <citation type="journal article" date="2008" name="Nucleic Acids Res.">
        <title>The rice annotation project database (RAP-DB): 2008 update.</title>
        <authorList>
            <consortium name="The rice annotation project (RAP)"/>
        </authorList>
    </citation>
    <scope>GENOME REANNOTATION</scope>
    <source>
        <strain evidence="4">cv. Nipponbare</strain>
    </source>
</reference>
<gene>
    <name evidence="2" type="ORF">B1090H08.40</name>
    <name evidence="3" type="ORF">OsJ_27152</name>
</gene>
<reference evidence="3" key="5">
    <citation type="submission" date="2008-12" db="EMBL/GenBank/DDBJ databases">
        <title>Improved gene annotation of the rice (Oryza sativa) genomes.</title>
        <authorList>
            <person name="Wang J."/>
            <person name="Li R."/>
            <person name="Fan W."/>
            <person name="Huang Q."/>
            <person name="Zhang J."/>
            <person name="Zhou Y."/>
            <person name="Hu Y."/>
            <person name="Zi S."/>
            <person name="Li J."/>
            <person name="Ni P."/>
            <person name="Zheng H."/>
            <person name="Zhang Y."/>
            <person name="Zhao M."/>
            <person name="Hao Q."/>
            <person name="McDermott J."/>
            <person name="Samudrala R."/>
            <person name="Kristiansen K."/>
            <person name="Wong G.K.-S."/>
        </authorList>
    </citation>
    <scope>NUCLEOTIDE SEQUENCE</scope>
</reference>
<name>Q6YW61_ORYSJ</name>